<reference evidence="4" key="2">
    <citation type="journal article" date="2008" name="Genome Biol.">
        <title>Improved genome assembly and evidence-based global gene model set for the chordate Ciona intestinalis: new insight into intron and operon populations.</title>
        <authorList>
            <person name="Satou Y."/>
            <person name="Mineta K."/>
            <person name="Ogasawara M."/>
            <person name="Sasakura Y."/>
            <person name="Shoguchi E."/>
            <person name="Ueno K."/>
            <person name="Yamada L."/>
            <person name="Matsumoto J."/>
            <person name="Wasserscheid J."/>
            <person name="Dewar K."/>
            <person name="Wiley G.B."/>
            <person name="Macmil S.L."/>
            <person name="Roe B.A."/>
            <person name="Zeller R.W."/>
            <person name="Hastings K.E."/>
            <person name="Lemaire P."/>
            <person name="Lindquist E."/>
            <person name="Endo T."/>
            <person name="Hotta K."/>
            <person name="Inaba K."/>
        </authorList>
    </citation>
    <scope>NUCLEOTIDE SEQUENCE [LARGE SCALE GENOMIC DNA]</scope>
    <source>
        <strain evidence="4">wild type</strain>
    </source>
</reference>
<proteinExistence type="inferred from homology"/>
<dbReference type="HOGENOM" id="CLU_029220_1_0_1"/>
<reference evidence="4" key="3">
    <citation type="submission" date="2025-08" db="UniProtKB">
        <authorList>
            <consortium name="Ensembl"/>
        </authorList>
    </citation>
    <scope>IDENTIFICATION</scope>
</reference>
<evidence type="ECO:0000313" key="4">
    <source>
        <dbReference type="Ensembl" id="ENSCINP00000001184.3"/>
    </source>
</evidence>
<organism evidence="4 5">
    <name type="scientific">Ciona intestinalis</name>
    <name type="common">Transparent sea squirt</name>
    <name type="synonym">Ascidia intestinalis</name>
    <dbReference type="NCBI Taxonomy" id="7719"/>
    <lineage>
        <taxon>Eukaryota</taxon>
        <taxon>Metazoa</taxon>
        <taxon>Chordata</taxon>
        <taxon>Tunicata</taxon>
        <taxon>Ascidiacea</taxon>
        <taxon>Phlebobranchia</taxon>
        <taxon>Cionidae</taxon>
        <taxon>Ciona</taxon>
    </lineage>
</organism>
<keyword evidence="5" id="KW-1185">Reference proteome</keyword>
<feature type="compositionally biased region" description="Basic and acidic residues" evidence="3">
    <location>
        <begin position="164"/>
        <end position="182"/>
    </location>
</feature>
<reference evidence="4" key="4">
    <citation type="submission" date="2025-09" db="UniProtKB">
        <authorList>
            <consortium name="Ensembl"/>
        </authorList>
    </citation>
    <scope>IDENTIFICATION</scope>
</reference>
<sequence>MEQKGVQYACTKCMQWFDFDDLSADVQMCKEFLFNNTFPCRYCQTYIKVKVPGEKRICERCFKNRKEYGEPKICMFCTLNSAFIGSKCQRCASSKKKYGMPVNCQKCNLKAAFDHKKAHDCSKQIDGLLLCWKCYVSMQRYQKREKRKGRELLGEDHCLKSGKKSENLKLKSHNEKKHELRKQAQINSRNLNKHHSSSSLDDRIQKMEKRGTPPVSVSSPRRNEEKPGSNTSTPRILGTALPQMNDNIVLVTKLHEEINSLKKNIAKKDQVMLEKDKQISMLKVEHLRLERSLQTKLKTQEEEFFRKMEAMGIKNQELIKKVAQLSKKKS</sequence>
<dbReference type="PANTHER" id="PTHR46176:SF1">
    <property type="entry name" value="LD21662P"/>
    <property type="match status" value="1"/>
</dbReference>
<reference evidence="5" key="1">
    <citation type="journal article" date="2002" name="Science">
        <title>The draft genome of Ciona intestinalis: insights into chordate and vertebrate origins.</title>
        <authorList>
            <person name="Dehal P."/>
            <person name="Satou Y."/>
            <person name="Campbell R.K."/>
            <person name="Chapman J."/>
            <person name="Degnan B."/>
            <person name="De Tomaso A."/>
            <person name="Davidson B."/>
            <person name="Di Gregorio A."/>
            <person name="Gelpke M."/>
            <person name="Goodstein D.M."/>
            <person name="Harafuji N."/>
            <person name="Hastings K.E."/>
            <person name="Ho I."/>
            <person name="Hotta K."/>
            <person name="Huang W."/>
            <person name="Kawashima T."/>
            <person name="Lemaire P."/>
            <person name="Martinez D."/>
            <person name="Meinertzhagen I.A."/>
            <person name="Necula S."/>
            <person name="Nonaka M."/>
            <person name="Putnam N."/>
            <person name="Rash S."/>
            <person name="Saiga H."/>
            <person name="Satake M."/>
            <person name="Terry A."/>
            <person name="Yamada L."/>
            <person name="Wang H.G."/>
            <person name="Awazu S."/>
            <person name="Azumi K."/>
            <person name="Boore J."/>
            <person name="Branno M."/>
            <person name="Chin-Bow S."/>
            <person name="DeSantis R."/>
            <person name="Doyle S."/>
            <person name="Francino P."/>
            <person name="Keys D.N."/>
            <person name="Haga S."/>
            <person name="Hayashi H."/>
            <person name="Hino K."/>
            <person name="Imai K.S."/>
            <person name="Inaba K."/>
            <person name="Kano S."/>
            <person name="Kobayashi K."/>
            <person name="Kobayashi M."/>
            <person name="Lee B.I."/>
            <person name="Makabe K.W."/>
            <person name="Manohar C."/>
            <person name="Matassi G."/>
            <person name="Medina M."/>
            <person name="Mochizuki Y."/>
            <person name="Mount S."/>
            <person name="Morishita T."/>
            <person name="Miura S."/>
            <person name="Nakayama A."/>
            <person name="Nishizaka S."/>
            <person name="Nomoto H."/>
            <person name="Ohta F."/>
            <person name="Oishi K."/>
            <person name="Rigoutsos I."/>
            <person name="Sano M."/>
            <person name="Sasaki A."/>
            <person name="Sasakura Y."/>
            <person name="Shoguchi E."/>
            <person name="Shin-i T."/>
            <person name="Spagnuolo A."/>
            <person name="Stainier D."/>
            <person name="Suzuki M.M."/>
            <person name="Tassy O."/>
            <person name="Takatori N."/>
            <person name="Tokuoka M."/>
            <person name="Yagi K."/>
            <person name="Yoshizaki F."/>
            <person name="Wada S."/>
            <person name="Zhang C."/>
            <person name="Hyatt P.D."/>
            <person name="Larimer F."/>
            <person name="Detter C."/>
            <person name="Doggett N."/>
            <person name="Glavina T."/>
            <person name="Hawkins T."/>
            <person name="Richardson P."/>
            <person name="Lucas S."/>
            <person name="Kohara Y."/>
            <person name="Levine M."/>
            <person name="Satoh N."/>
            <person name="Rokhsar D.S."/>
        </authorList>
    </citation>
    <scope>NUCLEOTIDE SEQUENCE [LARGE SCALE GENOMIC DNA]</scope>
</reference>
<comment type="similarity">
    <text evidence="1">Belongs to the FAM76 family.</text>
</comment>
<feature type="region of interest" description="Disordered" evidence="3">
    <location>
        <begin position="164"/>
        <end position="238"/>
    </location>
</feature>
<keyword evidence="2" id="KW-0175">Coiled coil</keyword>
<accession>F6RKI1</accession>
<dbReference type="EMBL" id="EAAA01000987">
    <property type="status" value="NOT_ANNOTATED_CDS"/>
    <property type="molecule type" value="Genomic_DNA"/>
</dbReference>
<dbReference type="InterPro" id="IPR032017">
    <property type="entry name" value="FAM76"/>
</dbReference>
<name>F6RKI1_CIOIN</name>
<dbReference type="FunCoup" id="F6RKI1">
    <property type="interactions" value="647"/>
</dbReference>
<feature type="compositionally biased region" description="Basic and acidic residues" evidence="3">
    <location>
        <begin position="200"/>
        <end position="211"/>
    </location>
</feature>
<dbReference type="GO" id="GO:0016607">
    <property type="term" value="C:nuclear speck"/>
    <property type="evidence" value="ECO:0000318"/>
    <property type="project" value="GO_Central"/>
</dbReference>
<dbReference type="GeneTree" id="ENSGT00940000169021"/>
<dbReference type="OMA" id="CACAYKR"/>
<dbReference type="Pfam" id="PF16046">
    <property type="entry name" value="FAM76"/>
    <property type="match status" value="1"/>
</dbReference>
<dbReference type="Ensembl" id="ENSCINT00000001184.3">
    <property type="protein sequence ID" value="ENSCINP00000001184.3"/>
    <property type="gene ID" value="ENSCING00000000643.3"/>
</dbReference>
<evidence type="ECO:0000256" key="3">
    <source>
        <dbReference type="SAM" id="MobiDB-lite"/>
    </source>
</evidence>
<dbReference type="InParanoid" id="F6RKI1"/>
<dbReference type="Proteomes" id="UP000008144">
    <property type="component" value="Chromosome 12"/>
</dbReference>
<evidence type="ECO:0000256" key="1">
    <source>
        <dbReference type="ARBA" id="ARBA00009097"/>
    </source>
</evidence>
<evidence type="ECO:0000313" key="5">
    <source>
        <dbReference type="Proteomes" id="UP000008144"/>
    </source>
</evidence>
<evidence type="ECO:0000256" key="2">
    <source>
        <dbReference type="ARBA" id="ARBA00023054"/>
    </source>
</evidence>
<dbReference type="PANTHER" id="PTHR46176">
    <property type="entry name" value="LD21662P"/>
    <property type="match status" value="1"/>
</dbReference>
<protein>
    <submittedName>
        <fullName evidence="4">Uncharacterized protein</fullName>
    </submittedName>
</protein>
<dbReference type="AlphaFoldDB" id="F6RKI1"/>